<feature type="coiled-coil region" evidence="6">
    <location>
        <begin position="85"/>
        <end position="137"/>
    </location>
</feature>
<comment type="subunit">
    <text evidence="3">Homodimer.</text>
</comment>
<gene>
    <name evidence="3 8" type="primary">grpE</name>
    <name evidence="8" type="ORF">NEA10_20355</name>
</gene>
<dbReference type="PRINTS" id="PR00773">
    <property type="entry name" value="GRPEPROTEIN"/>
</dbReference>
<dbReference type="CDD" id="cd00446">
    <property type="entry name" value="GrpE"/>
    <property type="match status" value="1"/>
</dbReference>
<dbReference type="PANTHER" id="PTHR21237">
    <property type="entry name" value="GRPE PROTEIN"/>
    <property type="match status" value="1"/>
</dbReference>
<dbReference type="SUPFAM" id="SSF51064">
    <property type="entry name" value="Head domain of nucleotide exchange factor GrpE"/>
    <property type="match status" value="1"/>
</dbReference>
<dbReference type="Gene3D" id="3.90.20.20">
    <property type="match status" value="1"/>
</dbReference>
<dbReference type="Proteomes" id="UP001056708">
    <property type="component" value="Chromosome"/>
</dbReference>
<dbReference type="NCBIfam" id="NF010738">
    <property type="entry name" value="PRK14140.1"/>
    <property type="match status" value="1"/>
</dbReference>
<comment type="similarity">
    <text evidence="1 3 5">Belongs to the GrpE family.</text>
</comment>
<feature type="compositionally biased region" description="Low complexity" evidence="7">
    <location>
        <begin position="42"/>
        <end position="54"/>
    </location>
</feature>
<dbReference type="SUPFAM" id="SSF58014">
    <property type="entry name" value="Coiled-coil domain of nucleotide exchange factor GrpE"/>
    <property type="match status" value="1"/>
</dbReference>
<evidence type="ECO:0000256" key="6">
    <source>
        <dbReference type="SAM" id="Coils"/>
    </source>
</evidence>
<reference evidence="8" key="1">
    <citation type="submission" date="2022-06" db="EMBL/GenBank/DDBJ databases">
        <title>Genome sequence of Phormidium yuhuli AB48 isolated from an industrial photobioreactor environment.</title>
        <authorList>
            <person name="Qiu Y."/>
            <person name="Noonan A.J.C."/>
            <person name="Dofher K."/>
            <person name="Koch M."/>
            <person name="Kieft B."/>
            <person name="Lin X."/>
            <person name="Ziels R.M."/>
            <person name="Hallam S.J."/>
        </authorList>
    </citation>
    <scope>NUCLEOTIDE SEQUENCE</scope>
    <source>
        <strain evidence="8">AB48</strain>
    </source>
</reference>
<proteinExistence type="inferred from homology"/>
<dbReference type="InterPro" id="IPR000740">
    <property type="entry name" value="GrpE"/>
</dbReference>
<evidence type="ECO:0000256" key="1">
    <source>
        <dbReference type="ARBA" id="ARBA00009054"/>
    </source>
</evidence>
<evidence type="ECO:0000313" key="8">
    <source>
        <dbReference type="EMBL" id="USR91144.1"/>
    </source>
</evidence>
<keyword evidence="3" id="KW-0963">Cytoplasm</keyword>
<evidence type="ECO:0000256" key="5">
    <source>
        <dbReference type="RuleBase" id="RU004478"/>
    </source>
</evidence>
<dbReference type="NCBIfam" id="NF010741">
    <property type="entry name" value="PRK14143.1"/>
    <property type="match status" value="1"/>
</dbReference>
<evidence type="ECO:0000256" key="7">
    <source>
        <dbReference type="SAM" id="MobiDB-lite"/>
    </source>
</evidence>
<evidence type="ECO:0000256" key="2">
    <source>
        <dbReference type="ARBA" id="ARBA00023186"/>
    </source>
</evidence>
<keyword evidence="2 3" id="KW-0143">Chaperone</keyword>
<comment type="function">
    <text evidence="3 4">Participates actively in the response to hyperosmotic and heat shock by preventing the aggregation of stress-denatured proteins, in association with DnaK and GrpE. It is the nucleotide exchange factor for DnaK and may function as a thermosensor. Unfolded proteins bind initially to DnaJ; upon interaction with the DnaJ-bound protein, DnaK hydrolyzes its bound ATP, resulting in the formation of a stable complex. GrpE releases ADP from DnaK; ATP binding to DnaK triggers the release of the substrate protein, thus completing the reaction cycle. Several rounds of ATP-dependent interactions between DnaJ, DnaK and GrpE are required for fully efficient folding.</text>
</comment>
<protein>
    <recommendedName>
        <fullName evidence="3 4">Protein GrpE</fullName>
    </recommendedName>
    <alternativeName>
        <fullName evidence="3">HSP-70 cofactor</fullName>
    </alternativeName>
</protein>
<dbReference type="Gene3D" id="2.30.22.10">
    <property type="entry name" value="Head domain of nucleotide exchange factor GrpE"/>
    <property type="match status" value="1"/>
</dbReference>
<keyword evidence="6" id="KW-0175">Coiled coil</keyword>
<dbReference type="InterPro" id="IPR013805">
    <property type="entry name" value="GrpE_CC"/>
</dbReference>
<dbReference type="HAMAP" id="MF_01151">
    <property type="entry name" value="GrpE"/>
    <property type="match status" value="1"/>
</dbReference>
<sequence length="256" mass="28125">MDEDKQFEQETTKTTVDPEDIPVDSTADTVPEAVTVEDAPTEESTVSEAESTGESTEDEAMDPMVVEAEAAAAAAQATESPEAAIAMLKATAEAAQSQLEDLNQQYTRLVADFDNYRKRTQKEKADLEEQAKCTTLKELLPVVDNFERARTQIKPQTDGEINIHKSYQSVYKQMVDCLKRLGVAPMRPEGEEFDPNLHDAVMREATDAYPDGTVTEELMRGYTLGERVLRHAMVKVATAPEPVVSSGESDTEASDS</sequence>
<keyword evidence="9" id="KW-1185">Reference proteome</keyword>
<evidence type="ECO:0000313" key="9">
    <source>
        <dbReference type="Proteomes" id="UP001056708"/>
    </source>
</evidence>
<keyword evidence="3 4" id="KW-0346">Stress response</keyword>
<feature type="region of interest" description="Disordered" evidence="7">
    <location>
        <begin position="1"/>
        <end position="60"/>
    </location>
</feature>
<dbReference type="PANTHER" id="PTHR21237:SF23">
    <property type="entry name" value="GRPE PROTEIN HOMOLOG, MITOCHONDRIAL"/>
    <property type="match status" value="1"/>
</dbReference>
<accession>A0ABY5APK8</accession>
<name>A0ABY5APK8_9CYAN</name>
<dbReference type="EMBL" id="CP098611">
    <property type="protein sequence ID" value="USR91144.1"/>
    <property type="molecule type" value="Genomic_DNA"/>
</dbReference>
<dbReference type="PROSITE" id="PS01071">
    <property type="entry name" value="GRPE"/>
    <property type="match status" value="1"/>
</dbReference>
<dbReference type="RefSeq" id="WP_252663175.1">
    <property type="nucleotide sequence ID" value="NZ_CP098611.1"/>
</dbReference>
<evidence type="ECO:0000256" key="3">
    <source>
        <dbReference type="HAMAP-Rule" id="MF_01151"/>
    </source>
</evidence>
<organism evidence="8 9">
    <name type="scientific">Phormidium yuhuli AB48</name>
    <dbReference type="NCBI Taxonomy" id="2940671"/>
    <lineage>
        <taxon>Bacteria</taxon>
        <taxon>Bacillati</taxon>
        <taxon>Cyanobacteriota</taxon>
        <taxon>Cyanophyceae</taxon>
        <taxon>Oscillatoriophycideae</taxon>
        <taxon>Oscillatoriales</taxon>
        <taxon>Oscillatoriaceae</taxon>
        <taxon>Phormidium</taxon>
        <taxon>Phormidium yuhuli</taxon>
    </lineage>
</organism>
<feature type="compositionally biased region" description="Basic and acidic residues" evidence="7">
    <location>
        <begin position="1"/>
        <end position="11"/>
    </location>
</feature>
<comment type="subcellular location">
    <subcellularLocation>
        <location evidence="3">Cytoplasm</location>
    </subcellularLocation>
</comment>
<evidence type="ECO:0000256" key="4">
    <source>
        <dbReference type="RuleBase" id="RU000639"/>
    </source>
</evidence>
<dbReference type="Pfam" id="PF01025">
    <property type="entry name" value="GrpE"/>
    <property type="match status" value="1"/>
</dbReference>
<dbReference type="InterPro" id="IPR009012">
    <property type="entry name" value="GrpE_head"/>
</dbReference>